<name>A0ABW5CAD8_9PROT</name>
<keyword evidence="3" id="KW-1185">Reference proteome</keyword>
<protein>
    <submittedName>
        <fullName evidence="2">Uncharacterized protein</fullName>
    </submittedName>
</protein>
<dbReference type="EMBL" id="JBHUIY010000005">
    <property type="protein sequence ID" value="MFD2233035.1"/>
    <property type="molecule type" value="Genomic_DNA"/>
</dbReference>
<sequence>MDVSSPGNANTQLYLPQAQQGLEGPYSPDKLQQTVAQVQTQLPTAALQQAQQAQSQPVQPLSDSKDSQGSLGQALDITA</sequence>
<dbReference type="Proteomes" id="UP001597296">
    <property type="component" value="Unassembled WGS sequence"/>
</dbReference>
<feature type="compositionally biased region" description="Low complexity" evidence="1">
    <location>
        <begin position="44"/>
        <end position="62"/>
    </location>
</feature>
<dbReference type="RefSeq" id="WP_377314818.1">
    <property type="nucleotide sequence ID" value="NZ_JBHUIY010000005.1"/>
</dbReference>
<feature type="region of interest" description="Disordered" evidence="1">
    <location>
        <begin position="44"/>
        <end position="79"/>
    </location>
</feature>
<evidence type="ECO:0000313" key="2">
    <source>
        <dbReference type="EMBL" id="MFD2233035.1"/>
    </source>
</evidence>
<reference evidence="3" key="1">
    <citation type="journal article" date="2019" name="Int. J. Syst. Evol. Microbiol.">
        <title>The Global Catalogue of Microorganisms (GCM) 10K type strain sequencing project: providing services to taxonomists for standard genome sequencing and annotation.</title>
        <authorList>
            <consortium name="The Broad Institute Genomics Platform"/>
            <consortium name="The Broad Institute Genome Sequencing Center for Infectious Disease"/>
            <person name="Wu L."/>
            <person name="Ma J."/>
        </authorList>
    </citation>
    <scope>NUCLEOTIDE SEQUENCE [LARGE SCALE GENOMIC DNA]</scope>
    <source>
        <strain evidence="3">KCTC 15012</strain>
    </source>
</reference>
<evidence type="ECO:0000313" key="3">
    <source>
        <dbReference type="Proteomes" id="UP001597296"/>
    </source>
</evidence>
<feature type="compositionally biased region" description="Polar residues" evidence="1">
    <location>
        <begin position="1"/>
        <end position="20"/>
    </location>
</feature>
<organism evidence="2 3">
    <name type="scientific">Phaeospirillum tilakii</name>
    <dbReference type="NCBI Taxonomy" id="741673"/>
    <lineage>
        <taxon>Bacteria</taxon>
        <taxon>Pseudomonadati</taxon>
        <taxon>Pseudomonadota</taxon>
        <taxon>Alphaproteobacteria</taxon>
        <taxon>Rhodospirillales</taxon>
        <taxon>Rhodospirillaceae</taxon>
        <taxon>Phaeospirillum</taxon>
    </lineage>
</organism>
<proteinExistence type="predicted"/>
<feature type="region of interest" description="Disordered" evidence="1">
    <location>
        <begin position="1"/>
        <end position="28"/>
    </location>
</feature>
<gene>
    <name evidence="2" type="ORF">ACFSNB_04370</name>
</gene>
<evidence type="ECO:0000256" key="1">
    <source>
        <dbReference type="SAM" id="MobiDB-lite"/>
    </source>
</evidence>
<comment type="caution">
    <text evidence="2">The sequence shown here is derived from an EMBL/GenBank/DDBJ whole genome shotgun (WGS) entry which is preliminary data.</text>
</comment>
<accession>A0ABW5CAD8</accession>